<feature type="region of interest" description="Disordered" evidence="1">
    <location>
        <begin position="462"/>
        <end position="486"/>
    </location>
</feature>
<reference evidence="3" key="2">
    <citation type="submission" date="2020-10" db="UniProtKB">
        <authorList>
            <consortium name="WormBaseParasite"/>
        </authorList>
    </citation>
    <scope>IDENTIFICATION</scope>
</reference>
<name>A0A7E4VH89_PANRE</name>
<dbReference type="InterPro" id="IPR008569">
    <property type="entry name" value="DUF851"/>
</dbReference>
<dbReference type="WBParaSite" id="Pan_g20996.t1">
    <property type="protein sequence ID" value="Pan_g20996.t1"/>
    <property type="gene ID" value="Pan_g20996"/>
</dbReference>
<accession>A0A7E4VH89</accession>
<organism evidence="2 3">
    <name type="scientific">Panagrellus redivivus</name>
    <name type="common">Microworm</name>
    <dbReference type="NCBI Taxonomy" id="6233"/>
    <lineage>
        <taxon>Eukaryota</taxon>
        <taxon>Metazoa</taxon>
        <taxon>Ecdysozoa</taxon>
        <taxon>Nematoda</taxon>
        <taxon>Chromadorea</taxon>
        <taxon>Rhabditida</taxon>
        <taxon>Tylenchina</taxon>
        <taxon>Panagrolaimomorpha</taxon>
        <taxon>Panagrolaimoidea</taxon>
        <taxon>Panagrolaimidae</taxon>
        <taxon>Panagrellus</taxon>
    </lineage>
</organism>
<evidence type="ECO:0000256" key="1">
    <source>
        <dbReference type="SAM" id="MobiDB-lite"/>
    </source>
</evidence>
<feature type="compositionally biased region" description="Polar residues" evidence="1">
    <location>
        <begin position="132"/>
        <end position="149"/>
    </location>
</feature>
<feature type="region of interest" description="Disordered" evidence="1">
    <location>
        <begin position="255"/>
        <end position="324"/>
    </location>
</feature>
<dbReference type="AlphaFoldDB" id="A0A7E4VH89"/>
<dbReference type="Proteomes" id="UP000492821">
    <property type="component" value="Unassembled WGS sequence"/>
</dbReference>
<feature type="compositionally biased region" description="Polar residues" evidence="1">
    <location>
        <begin position="270"/>
        <end position="285"/>
    </location>
</feature>
<sequence>MDGKDQSANRTVKKSGWKKLYNKFKKSKESQETNTTNTTNTNVFDDSNTDNALASNGSTVIATGKPKKKYCLSRFITKMKQKKQRLKQKMSKKIIRSAETEAAIEPQAAWVSSKKSDKSKKRSKKSVGTEIDASTSVKKAQSLDQISTRQPRKKTREKDNETMPATTIDESMKTTSLKSPSSRGRARAEAQVRRKKSDNKTKKSKDDDLDRSLSRSFQRGLRTFRDNRAKEFRSVKTFISRQYNPDSMQKVVKQVEARQKRNGNDIVAVNGSSDRPSSSLMSTKLHQGDDVFPTRKNRKSNREKGKSKREQQPKSDQKTSEMQAAKLTEDGHVLVETNNNNDGELFVAGGRPFWQQVGKGRGSEDDEDDEITDDELPMNAEIILELDRGKISLTEMPRAPVLLDPYASVAHLDSHDKLFFTRDLIFSNTVRSMINLNDDTTEVEKKKRHGVRRLVKFDRPHGMNRYRRNDKGDFVFDNPENPPKKE</sequence>
<evidence type="ECO:0000313" key="3">
    <source>
        <dbReference type="WBParaSite" id="Pan_g20996.t1"/>
    </source>
</evidence>
<reference evidence="2" key="1">
    <citation type="journal article" date="2013" name="Genetics">
        <title>The draft genome and transcriptome of Panagrellus redivivus are shaped by the harsh demands of a free-living lifestyle.</title>
        <authorList>
            <person name="Srinivasan J."/>
            <person name="Dillman A.R."/>
            <person name="Macchietto M.G."/>
            <person name="Heikkinen L."/>
            <person name="Lakso M."/>
            <person name="Fracchia K.M."/>
            <person name="Antoshechkin I."/>
            <person name="Mortazavi A."/>
            <person name="Wong G."/>
            <person name="Sternberg P.W."/>
        </authorList>
    </citation>
    <scope>NUCLEOTIDE SEQUENCE [LARGE SCALE GENOMIC DNA]</scope>
    <source>
        <strain evidence="2">MT8872</strain>
    </source>
</reference>
<dbReference type="Pfam" id="PF05867">
    <property type="entry name" value="DUF851"/>
    <property type="match status" value="1"/>
</dbReference>
<feature type="compositionally biased region" description="Basic and acidic residues" evidence="1">
    <location>
        <begin position="462"/>
        <end position="474"/>
    </location>
</feature>
<evidence type="ECO:0000313" key="2">
    <source>
        <dbReference type="Proteomes" id="UP000492821"/>
    </source>
</evidence>
<proteinExistence type="predicted"/>
<feature type="compositionally biased region" description="Basic and acidic residues" evidence="1">
    <location>
        <begin position="186"/>
        <end position="213"/>
    </location>
</feature>
<feature type="region of interest" description="Disordered" evidence="1">
    <location>
        <begin position="23"/>
        <end position="60"/>
    </location>
</feature>
<feature type="compositionally biased region" description="Polar residues" evidence="1">
    <location>
        <begin position="163"/>
        <end position="182"/>
    </location>
</feature>
<protein>
    <submittedName>
        <fullName evidence="3">Ribosome biogenesis protein NOP53</fullName>
    </submittedName>
</protein>
<keyword evidence="2" id="KW-1185">Reference proteome</keyword>
<feature type="region of interest" description="Disordered" evidence="1">
    <location>
        <begin position="98"/>
        <end position="231"/>
    </location>
</feature>
<feature type="compositionally biased region" description="Basic and acidic residues" evidence="1">
    <location>
        <begin position="300"/>
        <end position="319"/>
    </location>
</feature>
<feature type="compositionally biased region" description="Low complexity" evidence="1">
    <location>
        <begin position="33"/>
        <end position="51"/>
    </location>
</feature>